<dbReference type="GO" id="GO:0005868">
    <property type="term" value="C:cytoplasmic dynein complex"/>
    <property type="evidence" value="ECO:0007669"/>
    <property type="project" value="InterPro"/>
</dbReference>
<keyword evidence="12" id="KW-1185">Reference proteome</keyword>
<reference evidence="12" key="1">
    <citation type="journal article" date="2014" name="Genome Announc.">
        <title>Genome sequence and annotation of Acremonium chrysogenum, producer of the beta-lactam antibiotic cephalosporin C.</title>
        <authorList>
            <person name="Terfehr D."/>
            <person name="Dahlmann T.A."/>
            <person name="Specht T."/>
            <person name="Zadra I."/>
            <person name="Kuernsteiner H."/>
            <person name="Kueck U."/>
        </authorList>
    </citation>
    <scope>NUCLEOTIDE SEQUENCE [LARGE SCALE GENOMIC DNA]</scope>
    <source>
        <strain evidence="12">ATCC 11550 / CBS 779.69 / DSM 880 / IAM 14645 / JCM 23072 / IMI 49137</strain>
    </source>
</reference>
<evidence type="ECO:0000256" key="6">
    <source>
        <dbReference type="ARBA" id="ARBA00022840"/>
    </source>
</evidence>
<dbReference type="STRING" id="857340.A0A086T9B1"/>
<keyword evidence="8" id="KW-0505">Motor protein</keyword>
<evidence type="ECO:0000256" key="1">
    <source>
        <dbReference type="ARBA" id="ARBA00004245"/>
    </source>
</evidence>
<keyword evidence="4" id="KW-0493">Microtubule</keyword>
<protein>
    <submittedName>
        <fullName evidence="11">Cytoplasmic dynein 1 light intermediate chain-like protein</fullName>
    </submittedName>
</protein>
<keyword evidence="5" id="KW-0547">Nucleotide-binding</keyword>
<evidence type="ECO:0000256" key="2">
    <source>
        <dbReference type="ARBA" id="ARBA00022448"/>
    </source>
</evidence>
<feature type="compositionally biased region" description="Low complexity" evidence="10">
    <location>
        <begin position="199"/>
        <end position="210"/>
    </location>
</feature>
<evidence type="ECO:0000256" key="3">
    <source>
        <dbReference type="ARBA" id="ARBA00022490"/>
    </source>
</evidence>
<feature type="region of interest" description="Disordered" evidence="10">
    <location>
        <begin position="1"/>
        <end position="29"/>
    </location>
</feature>
<evidence type="ECO:0000256" key="5">
    <source>
        <dbReference type="ARBA" id="ARBA00022741"/>
    </source>
</evidence>
<dbReference type="GO" id="GO:0005874">
    <property type="term" value="C:microtubule"/>
    <property type="evidence" value="ECO:0007669"/>
    <property type="project" value="UniProtKB-KW"/>
</dbReference>
<keyword evidence="9" id="KW-0206">Cytoskeleton</keyword>
<name>A0A086T9B1_HAPC1</name>
<gene>
    <name evidence="11" type="ORF">ACRE_032220</name>
</gene>
<comment type="caution">
    <text evidence="11">The sequence shown here is derived from an EMBL/GenBank/DDBJ whole genome shotgun (WGS) entry which is preliminary data.</text>
</comment>
<feature type="compositionally biased region" description="Basic and acidic residues" evidence="10">
    <location>
        <begin position="18"/>
        <end position="27"/>
    </location>
</feature>
<dbReference type="OrthoDB" id="27603at2759"/>
<evidence type="ECO:0000256" key="4">
    <source>
        <dbReference type="ARBA" id="ARBA00022701"/>
    </source>
</evidence>
<evidence type="ECO:0000256" key="10">
    <source>
        <dbReference type="SAM" id="MobiDB-lite"/>
    </source>
</evidence>
<dbReference type="GO" id="GO:0045504">
    <property type="term" value="F:dynein heavy chain binding"/>
    <property type="evidence" value="ECO:0007669"/>
    <property type="project" value="TreeGrafter"/>
</dbReference>
<dbReference type="GO" id="GO:0000226">
    <property type="term" value="P:microtubule cytoskeleton organization"/>
    <property type="evidence" value="ECO:0007669"/>
    <property type="project" value="TreeGrafter"/>
</dbReference>
<dbReference type="EMBL" id="JPKY01000025">
    <property type="protein sequence ID" value="KFH45943.1"/>
    <property type="molecule type" value="Genomic_DNA"/>
</dbReference>
<sequence>MDAGTNRHSSHTNGAGETDGRNGEHKKNLWTSMLESVASGKRLPEKNLLVLGGTPETQRDFLESLSSLETKRSFERSKTPPIANDFALGYTYYDVLDADQDDTLARVSLYLLSQPSDEFSSLVAPLLTPEAIPNTALVILLDWSQPHLWLRQICQWVRLFRSVTQKLGNDQHERMEEIMEAWKSRGRGGASTNLDGTPSANAASGDADNSLPQGPGEWSDPLGLPLCVVCQSAQKMEVLEKNHAWKEPDFDTVLQYLRTVLLRHGASLIYTSQNAPSQLPSLIHSTLGITSLLKRQPLKHNVIDRDKIVVPPNWDSWGKIRVLGGTFEAEAVSQGWEEDVDERFGTEPCNMEALEQNRKAQSETAGPLQTESAIARYEDWCQAPNSGGLAVVETVMNQSEVTVHSDETQDFLEAQLKILEAFKAKAVPDKPEKILVDTAAAQKEREHISEHIGPVQFNVGGIHVDADDMLQRIKDRNAYASPEPAPAEPEPATPNVTEKYDNEQLQNFFNNLISRKDPADSPRS</sequence>
<feature type="region of interest" description="Disordered" evidence="10">
    <location>
        <begin position="477"/>
        <end position="501"/>
    </location>
</feature>
<keyword evidence="6" id="KW-0067">ATP-binding</keyword>
<keyword evidence="2" id="KW-0813">Transport</keyword>
<comment type="subcellular location">
    <subcellularLocation>
        <location evidence="1">Cytoplasm</location>
        <location evidence="1">Cytoskeleton</location>
    </subcellularLocation>
</comment>
<evidence type="ECO:0000256" key="7">
    <source>
        <dbReference type="ARBA" id="ARBA00023017"/>
    </source>
</evidence>
<dbReference type="InterPro" id="IPR008467">
    <property type="entry name" value="Dynein1_light_intermed_chain"/>
</dbReference>
<accession>A0A086T9B1</accession>
<evidence type="ECO:0000313" key="11">
    <source>
        <dbReference type="EMBL" id="KFH45943.1"/>
    </source>
</evidence>
<dbReference type="Proteomes" id="UP000029964">
    <property type="component" value="Unassembled WGS sequence"/>
</dbReference>
<keyword evidence="7" id="KW-0243">Dynein</keyword>
<evidence type="ECO:0000256" key="9">
    <source>
        <dbReference type="ARBA" id="ARBA00023212"/>
    </source>
</evidence>
<evidence type="ECO:0000313" key="12">
    <source>
        <dbReference type="Proteomes" id="UP000029964"/>
    </source>
</evidence>
<proteinExistence type="predicted"/>
<dbReference type="HOGENOM" id="CLU_024211_1_0_1"/>
<dbReference type="PANTHER" id="PTHR12688">
    <property type="entry name" value="DYNEIN LIGHT INTERMEDIATE CHAIN"/>
    <property type="match status" value="1"/>
</dbReference>
<keyword evidence="3" id="KW-0963">Cytoplasm</keyword>
<dbReference type="AlphaFoldDB" id="A0A086T9B1"/>
<organism evidence="11 12">
    <name type="scientific">Hapsidospora chrysogenum (strain ATCC 11550 / CBS 779.69 / DSM 880 / IAM 14645 / JCM 23072 / IMI 49137)</name>
    <name type="common">Acremonium chrysogenum</name>
    <dbReference type="NCBI Taxonomy" id="857340"/>
    <lineage>
        <taxon>Eukaryota</taxon>
        <taxon>Fungi</taxon>
        <taxon>Dikarya</taxon>
        <taxon>Ascomycota</taxon>
        <taxon>Pezizomycotina</taxon>
        <taxon>Sordariomycetes</taxon>
        <taxon>Hypocreomycetidae</taxon>
        <taxon>Hypocreales</taxon>
        <taxon>Bionectriaceae</taxon>
        <taxon>Hapsidospora</taxon>
    </lineage>
</organism>
<feature type="region of interest" description="Disordered" evidence="10">
    <location>
        <begin position="186"/>
        <end position="215"/>
    </location>
</feature>
<evidence type="ECO:0000256" key="8">
    <source>
        <dbReference type="ARBA" id="ARBA00023175"/>
    </source>
</evidence>
<dbReference type="PANTHER" id="PTHR12688:SF0">
    <property type="entry name" value="DYNEIN LIGHT INTERMEDIATE CHAIN"/>
    <property type="match status" value="1"/>
</dbReference>
<dbReference type="InterPro" id="IPR022780">
    <property type="entry name" value="Dynein_light_int_chain"/>
</dbReference>
<dbReference type="Pfam" id="PF05783">
    <property type="entry name" value="DLIC"/>
    <property type="match status" value="1"/>
</dbReference>
<dbReference type="GO" id="GO:0007018">
    <property type="term" value="P:microtubule-based movement"/>
    <property type="evidence" value="ECO:0007669"/>
    <property type="project" value="InterPro"/>
</dbReference>
<dbReference type="GO" id="GO:0005524">
    <property type="term" value="F:ATP binding"/>
    <property type="evidence" value="ECO:0007669"/>
    <property type="project" value="UniProtKB-KW"/>
</dbReference>
<dbReference type="GO" id="GO:0035974">
    <property type="term" value="C:meiotic spindle pole body"/>
    <property type="evidence" value="ECO:0007669"/>
    <property type="project" value="TreeGrafter"/>
</dbReference>
<feature type="compositionally biased region" description="Pro residues" evidence="10">
    <location>
        <begin position="483"/>
        <end position="492"/>
    </location>
</feature>